<sequence length="645" mass="71959">MQSLQKHSSIYNCHIRSDIVVIIFQYLPMPFHNLLMATRAGALYISDQMLAVDLRPTIHYAPLLSLLSRATVSLRKEPNIVRLTLGDAWPGVATLNRRKWVFARETVGFHQSEKIYVIGDLHGNYSALIILLLEASILHRNDAGLLLLNKDALKFTRLIFLGDYVDRMSYSIEIVALLCYLKLSYPNNIILLRGNHETVATSMGNTTHKELCIKYGRERGGNIYRALNKLFCSLPLACLISSAVLCIHGGIYAPAPARLSDLDTLNRFREPDQVKRKVSPYYDYLQNILWSDYIDEDPDEADSDGICYNADRATGILYGPTALHSFLKLNGLSMIIRGHECVPNGFLTNEFGAHNTVFSSPLYDDQNGGAILLLIKPPEADIPASYKPQNVHTARQEFIATHPLEYVNIFQHDTMKVHPLISARSTGLIPVPQQIYKISNAPGHREPAPKQVKHSLVNIDADSSIIYDSVLCLDACLLSIPPDHDSSPGTPTPVYELQGHDGSSTVAIPSIKRFIRLLSELCSGLGLPSYTVLSAIPDYYKWLVAPNGYEYKFTKVQVSLGKVRHYYLKLGERTVCVPRVLSQPVFPLQTLILLAKQSEESFLFTLACLSRLQTKLLALSADANTDSPLFNRLASILLARDSLAK</sequence>
<dbReference type="PANTHER" id="PTHR45673">
    <property type="entry name" value="SERINE/THREONINE-PROTEIN PHOSPHATASE 2B CATALYTIC SUBUNIT 1-RELATED"/>
    <property type="match status" value="1"/>
</dbReference>
<keyword evidence="1" id="KW-0378">Hydrolase</keyword>
<reference evidence="3 4" key="1">
    <citation type="journal article" date="2015" name="Mol. Biochem. Parasitol.">
        <title>Identification of polymorphic genes for use in assemblage B genotyping assays through comparative genomics of multiple assemblage B Giardia duodenalis isolates.</title>
        <authorList>
            <person name="Wielinga C."/>
            <person name="Thompson R.C."/>
            <person name="Monis P."/>
            <person name="Ryan U."/>
        </authorList>
    </citation>
    <scope>NUCLEOTIDE SEQUENCE [LARGE SCALE GENOMIC DNA]</scope>
    <source>
        <strain evidence="3 4">BAH15c1</strain>
    </source>
</reference>
<dbReference type="InterPro" id="IPR043360">
    <property type="entry name" value="PP2B"/>
</dbReference>
<dbReference type="SMART" id="SM00156">
    <property type="entry name" value="PP2Ac"/>
    <property type="match status" value="1"/>
</dbReference>
<dbReference type="EC" id="3.1.3.16" evidence="1"/>
<dbReference type="VEuPathDB" id="GiardiaDB:QR46_4170"/>
<dbReference type="Gene3D" id="3.60.21.10">
    <property type="match status" value="1"/>
</dbReference>
<evidence type="ECO:0000256" key="1">
    <source>
        <dbReference type="RuleBase" id="RU004273"/>
    </source>
</evidence>
<evidence type="ECO:0000313" key="3">
    <source>
        <dbReference type="EMBL" id="KWX11865.1"/>
    </source>
</evidence>
<gene>
    <name evidence="3" type="ORF">QR46_4170</name>
</gene>
<dbReference type="GO" id="GO:0097720">
    <property type="term" value="P:calcineurin-mediated signaling"/>
    <property type="evidence" value="ECO:0007669"/>
    <property type="project" value="InterPro"/>
</dbReference>
<evidence type="ECO:0000313" key="4">
    <source>
        <dbReference type="Proteomes" id="UP000070089"/>
    </source>
</evidence>
<dbReference type="OrthoDB" id="442428at2759"/>
<dbReference type="CDD" id="cd00144">
    <property type="entry name" value="MPP_PPP_family"/>
    <property type="match status" value="1"/>
</dbReference>
<name>A0A132NP36_GIAIN</name>
<dbReference type="Pfam" id="PF00149">
    <property type="entry name" value="Metallophos"/>
    <property type="match status" value="1"/>
</dbReference>
<organism evidence="3 4">
    <name type="scientific">Giardia duodenalis assemblage B</name>
    <dbReference type="NCBI Taxonomy" id="1394984"/>
    <lineage>
        <taxon>Eukaryota</taxon>
        <taxon>Metamonada</taxon>
        <taxon>Diplomonadida</taxon>
        <taxon>Hexamitidae</taxon>
        <taxon>Giardiinae</taxon>
        <taxon>Giardia</taxon>
    </lineage>
</organism>
<comment type="catalytic activity">
    <reaction evidence="1">
        <text>O-phospho-L-threonyl-[protein] + H2O = L-threonyl-[protein] + phosphate</text>
        <dbReference type="Rhea" id="RHEA:47004"/>
        <dbReference type="Rhea" id="RHEA-COMP:11060"/>
        <dbReference type="Rhea" id="RHEA-COMP:11605"/>
        <dbReference type="ChEBI" id="CHEBI:15377"/>
        <dbReference type="ChEBI" id="CHEBI:30013"/>
        <dbReference type="ChEBI" id="CHEBI:43474"/>
        <dbReference type="ChEBI" id="CHEBI:61977"/>
        <dbReference type="EC" id="3.1.3.16"/>
    </reaction>
</comment>
<dbReference type="InterPro" id="IPR004843">
    <property type="entry name" value="Calcineurin-like_PHP"/>
</dbReference>
<dbReference type="InterPro" id="IPR006186">
    <property type="entry name" value="Ser/Thr-sp_prot-phosphatase"/>
</dbReference>
<dbReference type="SUPFAM" id="SSF56300">
    <property type="entry name" value="Metallo-dependent phosphatases"/>
    <property type="match status" value="1"/>
</dbReference>
<feature type="domain" description="Serine/threonine specific protein phosphatases" evidence="2">
    <location>
        <begin position="192"/>
        <end position="197"/>
    </location>
</feature>
<dbReference type="Proteomes" id="UP000070089">
    <property type="component" value="Unassembled WGS sequence"/>
</dbReference>
<dbReference type="InterPro" id="IPR029052">
    <property type="entry name" value="Metallo-depent_PP-like"/>
</dbReference>
<dbReference type="PRINTS" id="PR00114">
    <property type="entry name" value="STPHPHTASE"/>
</dbReference>
<comment type="similarity">
    <text evidence="1">Belongs to the PPP phosphatase family.</text>
</comment>
<dbReference type="PROSITE" id="PS00125">
    <property type="entry name" value="SER_THR_PHOSPHATASE"/>
    <property type="match status" value="1"/>
</dbReference>
<dbReference type="AlphaFoldDB" id="A0A132NP36"/>
<comment type="caution">
    <text evidence="3">The sequence shown here is derived from an EMBL/GenBank/DDBJ whole genome shotgun (WGS) entry which is preliminary data.</text>
</comment>
<proteinExistence type="inferred from homology"/>
<dbReference type="GO" id="GO:0033192">
    <property type="term" value="F:calmodulin-dependent protein phosphatase activity"/>
    <property type="evidence" value="ECO:0007669"/>
    <property type="project" value="InterPro"/>
</dbReference>
<evidence type="ECO:0000259" key="2">
    <source>
        <dbReference type="PROSITE" id="PS00125"/>
    </source>
</evidence>
<dbReference type="EMBL" id="JXTI01000151">
    <property type="protein sequence ID" value="KWX11865.1"/>
    <property type="molecule type" value="Genomic_DNA"/>
</dbReference>
<accession>A0A132NP36</accession>
<protein>
    <recommendedName>
        <fullName evidence="1">Serine/threonine-protein phosphatase</fullName>
        <ecNumber evidence="1">3.1.3.16</ecNumber>
    </recommendedName>
</protein>